<gene>
    <name evidence="1" type="ORF">GALL_183980</name>
</gene>
<dbReference type="SUPFAM" id="SSF63825">
    <property type="entry name" value="YWTD domain"/>
    <property type="match status" value="3"/>
</dbReference>
<dbReference type="Gene3D" id="2.120.10.30">
    <property type="entry name" value="TolB, C-terminal domain"/>
    <property type="match status" value="2"/>
</dbReference>
<comment type="caution">
    <text evidence="1">The sequence shown here is derived from an EMBL/GenBank/DDBJ whole genome shotgun (WGS) entry which is preliminary data.</text>
</comment>
<protein>
    <recommendedName>
        <fullName evidence="2">DUF5050 domain-containing protein</fullName>
    </recommendedName>
</protein>
<organism evidence="1">
    <name type="scientific">mine drainage metagenome</name>
    <dbReference type="NCBI Taxonomy" id="410659"/>
    <lineage>
        <taxon>unclassified sequences</taxon>
        <taxon>metagenomes</taxon>
        <taxon>ecological metagenomes</taxon>
    </lineage>
</organism>
<dbReference type="AlphaFoldDB" id="A0A1J5SH21"/>
<reference evidence="1" key="1">
    <citation type="submission" date="2016-10" db="EMBL/GenBank/DDBJ databases">
        <title>Sequence of Gallionella enrichment culture.</title>
        <authorList>
            <person name="Poehlein A."/>
            <person name="Muehling M."/>
            <person name="Daniel R."/>
        </authorList>
    </citation>
    <scope>NUCLEOTIDE SEQUENCE</scope>
</reference>
<dbReference type="InterPro" id="IPR011042">
    <property type="entry name" value="6-blade_b-propeller_TolB-like"/>
</dbReference>
<evidence type="ECO:0008006" key="2">
    <source>
        <dbReference type="Google" id="ProtNLM"/>
    </source>
</evidence>
<name>A0A1J5SH21_9ZZZZ</name>
<proteinExistence type="predicted"/>
<dbReference type="EMBL" id="MLJW01000105">
    <property type="protein sequence ID" value="OIQ99461.1"/>
    <property type="molecule type" value="Genomic_DNA"/>
</dbReference>
<evidence type="ECO:0000313" key="1">
    <source>
        <dbReference type="EMBL" id="OIQ99461.1"/>
    </source>
</evidence>
<sequence>MQLLSVNRHLIRYGKNLIAFICLLILGCGGGGGGSTNSTPASPPQVTSVVALPAPIATGITFLPSSYTSSNQLRASSVSVGSNLFFTDTSNSPLKSLSLNSFGITALASKIGTPENLVVNGQYIYWVDGGRLNKTSISGAVTTVLQNGTRDPVAGSTADIVVDGTYAYWVNTVSSTSCSPSCTWTILRVPIAGGTPSQLASTNSEIVALASDANNIYWEERGIGPVTTGCQCGSTIKAVPKIGGTVVTLVDGLLNGLTSGSWIPTGGIAVSGSAIFFADSTSTSYQMLEIPNTGGTVSILATVPTNIGNAQNAIRSITAGSANVYWLDSGNSVLDSVPIVGGSVTTLANGLNGPTDLAINASTAYWVESGASSGCCLQMGAGQIRQVSLAGGTASTLVSGIDAPSALSTDTSNVYWTELWRIADAPITGGLPTTLASGISSDMARIAADQVNIYILDGDLVKKLPINGGTVEKLSAAHGGSIGDLSVINQDIVTDGVNVYWTVGSVGPTPPIVQKIVVGGGSPATLSTDTSIVNPQDCYWRVAVDTQNVYWSTGSSSFPVGCSIKKVPIAGGSTTTIVDAAYLRDFTVDGTNIYFSEFSTSIPTLKKISVNGGSTSTVASNVTPWVLANDNANVYWIDPTQTLPSGIGEISKSGGTATFLVQKILETNPSLAAEAIIAGASGVYWTEAVGGKIYTPIAASTLTFPLLTGLKAFEISGESRTFTVSSGCSGTGTLSSVPATTPSTFEGVSGYSAVTSISWSLTNCTPATYTDTSIDYYDSNYIPLGYDDTAGGGSYAVFNTTPNIPASVTVGNAGSIGTRTLYTSSTKATVNGKEVVSYVVEADTANSAIIDLITKSYNPAGALTATTQDRYRITASGAITRLSEDNQQSNGSTLHLVLTFN</sequence>
<accession>A0A1J5SH21</accession>